<dbReference type="KEGG" id="ruf:TH63_00950"/>
<dbReference type="PROSITE" id="PS51257">
    <property type="entry name" value="PROKAR_LIPOPROTEIN"/>
    <property type="match status" value="1"/>
</dbReference>
<dbReference type="InterPro" id="IPR025510">
    <property type="entry name" value="DUF4397"/>
</dbReference>
<dbReference type="Proteomes" id="UP000036458">
    <property type="component" value="Chromosome"/>
</dbReference>
<dbReference type="PATRIC" id="fig|1379910.4.peg.199"/>
<evidence type="ECO:0000256" key="1">
    <source>
        <dbReference type="SAM" id="SignalP"/>
    </source>
</evidence>
<evidence type="ECO:0000259" key="2">
    <source>
        <dbReference type="Pfam" id="PF14344"/>
    </source>
</evidence>
<proteinExistence type="predicted"/>
<protein>
    <submittedName>
        <fullName evidence="3">Cell wall anchor protein</fullName>
    </submittedName>
</protein>
<feature type="domain" description="DUF4397" evidence="2">
    <location>
        <begin position="37"/>
        <end position="153"/>
    </location>
</feature>
<dbReference type="Pfam" id="PF14344">
    <property type="entry name" value="DUF4397"/>
    <property type="match status" value="1"/>
</dbReference>
<evidence type="ECO:0000313" key="4">
    <source>
        <dbReference type="Proteomes" id="UP000036458"/>
    </source>
</evidence>
<keyword evidence="4" id="KW-1185">Reference proteome</keyword>
<keyword evidence="1" id="KW-0732">Signal</keyword>
<accession>A0A0H4VL64</accession>
<feature type="chain" id="PRO_5005211864" evidence="1">
    <location>
        <begin position="25"/>
        <end position="233"/>
    </location>
</feature>
<dbReference type="EMBL" id="CP010777">
    <property type="protein sequence ID" value="AKQ44519.1"/>
    <property type="molecule type" value="Genomic_DNA"/>
</dbReference>
<reference evidence="3 4" key="1">
    <citation type="submission" date="2015-01" db="EMBL/GenBank/DDBJ databases">
        <title>Rufibacter sp./DG31D/ whole genome sequencing.</title>
        <authorList>
            <person name="Kim M.K."/>
            <person name="Srinivasan S."/>
            <person name="Lee J.-J."/>
        </authorList>
    </citation>
    <scope>NUCLEOTIDE SEQUENCE [LARGE SCALE GENOMIC DNA]</scope>
    <source>
        <strain evidence="3 4">DG31D</strain>
    </source>
</reference>
<dbReference type="OrthoDB" id="9792011at2"/>
<name>A0A0H4VL64_9BACT</name>
<evidence type="ECO:0000313" key="3">
    <source>
        <dbReference type="EMBL" id="AKQ44519.1"/>
    </source>
</evidence>
<dbReference type="RefSeq" id="WP_048919273.1">
    <property type="nucleotide sequence ID" value="NZ_CP010777.1"/>
</dbReference>
<organism evidence="3 4">
    <name type="scientific">Rufibacter radiotolerans</name>
    <dbReference type="NCBI Taxonomy" id="1379910"/>
    <lineage>
        <taxon>Bacteria</taxon>
        <taxon>Pseudomonadati</taxon>
        <taxon>Bacteroidota</taxon>
        <taxon>Cytophagia</taxon>
        <taxon>Cytophagales</taxon>
        <taxon>Hymenobacteraceae</taxon>
        <taxon>Rufibacter</taxon>
    </lineage>
</organism>
<sequence>MKTWMKFCLMAVALPTLLLTSACEDDDDDVMTMDQKANVMVVHASPNAPSVDLYVDGTKANTAALAYPRNTGYLQVQAGTRNVKVTPAGASATNAVIDANLTLAANMNYSVFAAGPVTGISALVVEDNLAAPAAGKAHVRFFHLSPDAPRVDVVVQGGGDLFSDIEFKEATAFTPVNAGSYTLLVQPVNTNTNAVTATVNLEAGKIYTIFAKGFLNPPSGNTNTLGAEVIVNK</sequence>
<gene>
    <name evidence="3" type="ORF">TH63_00950</name>
</gene>
<dbReference type="STRING" id="1379910.TH63_00950"/>
<feature type="signal peptide" evidence="1">
    <location>
        <begin position="1"/>
        <end position="24"/>
    </location>
</feature>
<dbReference type="AlphaFoldDB" id="A0A0H4VL64"/>